<dbReference type="Pfam" id="PF03734">
    <property type="entry name" value="YkuD"/>
    <property type="match status" value="1"/>
</dbReference>
<keyword evidence="3 6" id="KW-0133">Cell shape</keyword>
<feature type="domain" description="L,D-TPase catalytic" evidence="7">
    <location>
        <begin position="1"/>
        <end position="119"/>
    </location>
</feature>
<dbReference type="InterPro" id="IPR005490">
    <property type="entry name" value="LD_TPept_cat_dom"/>
</dbReference>
<keyword evidence="2" id="KW-0808">Transferase</keyword>
<comment type="pathway">
    <text evidence="1 6">Cell wall biogenesis; peptidoglycan biosynthesis.</text>
</comment>
<dbReference type="EMBL" id="JAGGMR010000001">
    <property type="protein sequence ID" value="MBP2190914.1"/>
    <property type="molecule type" value="Genomic_DNA"/>
</dbReference>
<accession>A0ABS4QIN4</accession>
<keyword evidence="9" id="KW-1185">Reference proteome</keyword>
<dbReference type="InterPro" id="IPR050979">
    <property type="entry name" value="LD-transpeptidase"/>
</dbReference>
<comment type="caution">
    <text evidence="8">The sequence shown here is derived from an EMBL/GenBank/DDBJ whole genome shotgun (WGS) entry which is preliminary data.</text>
</comment>
<proteinExistence type="predicted"/>
<evidence type="ECO:0000256" key="3">
    <source>
        <dbReference type="ARBA" id="ARBA00022960"/>
    </source>
</evidence>
<dbReference type="Gene3D" id="2.40.440.10">
    <property type="entry name" value="L,D-transpeptidase catalytic domain-like"/>
    <property type="match status" value="1"/>
</dbReference>
<sequence>MSNHTFTVTVGGVPRTMNASYGKPGFETPAGTFPVLEKFRSVTFDSRTIGIPLSSPEGYVIQGEFAERLTWGGVFIHSAPWSVDSQGYDNVSHGCINLSPEDAQWVYNVLDIGDPVTLHW</sequence>
<keyword evidence="8" id="KW-0449">Lipoprotein</keyword>
<reference evidence="8 9" key="1">
    <citation type="submission" date="2021-03" db="EMBL/GenBank/DDBJ databases">
        <title>Sequencing the genomes of 1000 actinobacteria strains.</title>
        <authorList>
            <person name="Klenk H.-P."/>
        </authorList>
    </citation>
    <scope>NUCLEOTIDE SEQUENCE [LARGE SCALE GENOMIC DNA]</scope>
    <source>
        <strain evidence="8 9">DSM 45516</strain>
    </source>
</reference>
<keyword evidence="5 6" id="KW-0961">Cell wall biogenesis/degradation</keyword>
<evidence type="ECO:0000259" key="7">
    <source>
        <dbReference type="PROSITE" id="PS52029"/>
    </source>
</evidence>
<dbReference type="SUPFAM" id="SSF141523">
    <property type="entry name" value="L,D-transpeptidase catalytic domain-like"/>
    <property type="match status" value="1"/>
</dbReference>
<dbReference type="PANTHER" id="PTHR30582">
    <property type="entry name" value="L,D-TRANSPEPTIDASE"/>
    <property type="match status" value="1"/>
</dbReference>
<evidence type="ECO:0000256" key="6">
    <source>
        <dbReference type="PROSITE-ProRule" id="PRU01373"/>
    </source>
</evidence>
<evidence type="ECO:0000256" key="5">
    <source>
        <dbReference type="ARBA" id="ARBA00023316"/>
    </source>
</evidence>
<organism evidence="8 9">
    <name type="scientific">Nocardia goodfellowii</name>
    <dbReference type="NCBI Taxonomy" id="882446"/>
    <lineage>
        <taxon>Bacteria</taxon>
        <taxon>Bacillati</taxon>
        <taxon>Actinomycetota</taxon>
        <taxon>Actinomycetes</taxon>
        <taxon>Mycobacteriales</taxon>
        <taxon>Nocardiaceae</taxon>
        <taxon>Nocardia</taxon>
    </lineage>
</organism>
<keyword evidence="4 6" id="KW-0573">Peptidoglycan synthesis</keyword>
<protein>
    <submittedName>
        <fullName evidence="8">Lipoprotein-anchoring transpeptidase ErfK/SrfK</fullName>
    </submittedName>
</protein>
<evidence type="ECO:0000256" key="1">
    <source>
        <dbReference type="ARBA" id="ARBA00004752"/>
    </source>
</evidence>
<evidence type="ECO:0000313" key="9">
    <source>
        <dbReference type="Proteomes" id="UP001519325"/>
    </source>
</evidence>
<dbReference type="PANTHER" id="PTHR30582:SF2">
    <property type="entry name" value="L,D-TRANSPEPTIDASE YCIB-RELATED"/>
    <property type="match status" value="1"/>
</dbReference>
<dbReference type="PROSITE" id="PS52029">
    <property type="entry name" value="LD_TPASE"/>
    <property type="match status" value="1"/>
</dbReference>
<gene>
    <name evidence="8" type="ORF">BJ987_003815</name>
</gene>
<name>A0ABS4QIN4_9NOCA</name>
<evidence type="ECO:0000256" key="2">
    <source>
        <dbReference type="ARBA" id="ARBA00022679"/>
    </source>
</evidence>
<dbReference type="Proteomes" id="UP001519325">
    <property type="component" value="Unassembled WGS sequence"/>
</dbReference>
<feature type="active site" description="Proton donor/acceptor" evidence="6">
    <location>
        <position position="77"/>
    </location>
</feature>
<dbReference type="CDD" id="cd16913">
    <property type="entry name" value="YkuD_like"/>
    <property type="match status" value="1"/>
</dbReference>
<evidence type="ECO:0000313" key="8">
    <source>
        <dbReference type="EMBL" id="MBP2190914.1"/>
    </source>
</evidence>
<feature type="active site" description="Nucleophile" evidence="6">
    <location>
        <position position="95"/>
    </location>
</feature>
<evidence type="ECO:0000256" key="4">
    <source>
        <dbReference type="ARBA" id="ARBA00022984"/>
    </source>
</evidence>
<dbReference type="InterPro" id="IPR038063">
    <property type="entry name" value="Transpep_catalytic_dom"/>
</dbReference>